<gene>
    <name evidence="2" type="ORF">BDY17DRAFT_292198</name>
</gene>
<evidence type="ECO:0000256" key="1">
    <source>
        <dbReference type="SAM" id="MobiDB-lite"/>
    </source>
</evidence>
<keyword evidence="3" id="KW-1185">Reference proteome</keyword>
<dbReference type="AlphaFoldDB" id="A0A6A6Q463"/>
<dbReference type="Proteomes" id="UP000799767">
    <property type="component" value="Unassembled WGS sequence"/>
</dbReference>
<evidence type="ECO:0000313" key="2">
    <source>
        <dbReference type="EMBL" id="KAF2486841.1"/>
    </source>
</evidence>
<dbReference type="EMBL" id="MU001632">
    <property type="protein sequence ID" value="KAF2486841.1"/>
    <property type="molecule type" value="Genomic_DNA"/>
</dbReference>
<accession>A0A6A6Q463</accession>
<dbReference type="RefSeq" id="XP_033593410.1">
    <property type="nucleotide sequence ID" value="XM_033732785.1"/>
</dbReference>
<dbReference type="GeneID" id="54473787"/>
<protein>
    <submittedName>
        <fullName evidence="2">Uncharacterized protein</fullName>
    </submittedName>
</protein>
<sequence length="211" mass="23478">MAQMPVFVKLANRSRKRSHRDASLLHSRRRPSLPTMMKPDGKLRPHSLALELCADETSYFCYPSRLASSPLAVTQAFMSSQRVLTSQHVSDVSFERQPTLRSRSLTCVDGPTPWTTPSPACIDPIPAHERVTPPQPQLLPPPKPERASIGLERGQERVARCAPDVQGCRKTGYGGGFGLGLMNRLTAILLWMKKKAGCGRGRRYIYLREAT</sequence>
<name>A0A6A6Q463_9PEZI</name>
<proteinExistence type="predicted"/>
<reference evidence="2" key="1">
    <citation type="journal article" date="2020" name="Stud. Mycol.">
        <title>101 Dothideomycetes genomes: a test case for predicting lifestyles and emergence of pathogens.</title>
        <authorList>
            <person name="Haridas S."/>
            <person name="Albert R."/>
            <person name="Binder M."/>
            <person name="Bloem J."/>
            <person name="Labutti K."/>
            <person name="Salamov A."/>
            <person name="Andreopoulos B."/>
            <person name="Baker S."/>
            <person name="Barry K."/>
            <person name="Bills G."/>
            <person name="Bluhm B."/>
            <person name="Cannon C."/>
            <person name="Castanera R."/>
            <person name="Culley D."/>
            <person name="Daum C."/>
            <person name="Ezra D."/>
            <person name="Gonzalez J."/>
            <person name="Henrissat B."/>
            <person name="Kuo A."/>
            <person name="Liang C."/>
            <person name="Lipzen A."/>
            <person name="Lutzoni F."/>
            <person name="Magnuson J."/>
            <person name="Mondo S."/>
            <person name="Nolan M."/>
            <person name="Ohm R."/>
            <person name="Pangilinan J."/>
            <person name="Park H.-J."/>
            <person name="Ramirez L."/>
            <person name="Alfaro M."/>
            <person name="Sun H."/>
            <person name="Tritt A."/>
            <person name="Yoshinaga Y."/>
            <person name="Zwiers L.-H."/>
            <person name="Turgeon B."/>
            <person name="Goodwin S."/>
            <person name="Spatafora J."/>
            <person name="Crous P."/>
            <person name="Grigoriev I."/>
        </authorList>
    </citation>
    <scope>NUCLEOTIDE SEQUENCE</scope>
    <source>
        <strain evidence="2">CBS 113389</strain>
    </source>
</reference>
<evidence type="ECO:0000313" key="3">
    <source>
        <dbReference type="Proteomes" id="UP000799767"/>
    </source>
</evidence>
<feature type="region of interest" description="Disordered" evidence="1">
    <location>
        <begin position="12"/>
        <end position="41"/>
    </location>
</feature>
<organism evidence="2 3">
    <name type="scientific">Neohortaea acidophila</name>
    <dbReference type="NCBI Taxonomy" id="245834"/>
    <lineage>
        <taxon>Eukaryota</taxon>
        <taxon>Fungi</taxon>
        <taxon>Dikarya</taxon>
        <taxon>Ascomycota</taxon>
        <taxon>Pezizomycotina</taxon>
        <taxon>Dothideomycetes</taxon>
        <taxon>Dothideomycetidae</taxon>
        <taxon>Mycosphaerellales</taxon>
        <taxon>Teratosphaeriaceae</taxon>
        <taxon>Neohortaea</taxon>
    </lineage>
</organism>